<dbReference type="InterPro" id="IPR036388">
    <property type="entry name" value="WH-like_DNA-bd_sf"/>
</dbReference>
<dbReference type="SUPFAM" id="SSF88659">
    <property type="entry name" value="Sigma3 and sigma4 domains of RNA polymerase sigma factors"/>
    <property type="match status" value="1"/>
</dbReference>
<dbReference type="SUPFAM" id="SSF54427">
    <property type="entry name" value="NTF2-like"/>
    <property type="match status" value="1"/>
</dbReference>
<name>A0A6L6JCU1_9RHOB</name>
<dbReference type="InterPro" id="IPR013249">
    <property type="entry name" value="RNA_pol_sigma70_r4_t2"/>
</dbReference>
<dbReference type="GO" id="GO:0003677">
    <property type="term" value="F:DNA binding"/>
    <property type="evidence" value="ECO:0007669"/>
    <property type="project" value="InterPro"/>
</dbReference>
<sequence length="287" mass="32129">MRPDPVEIFEAQRPRLLRLAYRMLGVHAESEDIVQEAYLRWHRIDTKVTDIENPAGWLTRTVSRLCLDQMKSARYRREVYPGIWLPEPLIEPEDDTLRPDNLTLSLMMALERLSPLERAAFLLHDVFDLPLDEVAATIDRSPAATRQLASRARAHVRVDQPRFPIPRATGDELARVFFEACKSGDATALGAMLAEDATLRSDGGGKVLAYPNMINGAENLVRLFLGLQRKIGPQMEFLGATVIDGLPGFVSRLDGHLQTTALEVTDGRITAIYVTRNPDKLGGVLRH</sequence>
<evidence type="ECO:0000256" key="1">
    <source>
        <dbReference type="ARBA" id="ARBA00011344"/>
    </source>
</evidence>
<feature type="domain" description="RNA polymerase sigma factor 70 region 4 type 2" evidence="3">
    <location>
        <begin position="105"/>
        <end position="155"/>
    </location>
</feature>
<dbReference type="InterPro" id="IPR052704">
    <property type="entry name" value="ECF_Sigma-70_Domain"/>
</dbReference>
<dbReference type="SUPFAM" id="SSF88946">
    <property type="entry name" value="Sigma2 domain of RNA polymerase sigma factors"/>
    <property type="match status" value="1"/>
</dbReference>
<dbReference type="OrthoDB" id="9794372at2"/>
<dbReference type="AlphaFoldDB" id="A0A6L6JCU1"/>
<dbReference type="InterPro" id="IPR007627">
    <property type="entry name" value="RNA_pol_sigma70_r2"/>
</dbReference>
<dbReference type="Pfam" id="PF04542">
    <property type="entry name" value="Sigma70_r2"/>
    <property type="match status" value="1"/>
</dbReference>
<evidence type="ECO:0000259" key="2">
    <source>
        <dbReference type="Pfam" id="PF04542"/>
    </source>
</evidence>
<dbReference type="PANTHER" id="PTHR30173:SF43">
    <property type="entry name" value="ECF RNA POLYMERASE SIGMA FACTOR SIGI-RELATED"/>
    <property type="match status" value="1"/>
</dbReference>
<evidence type="ECO:0000259" key="3">
    <source>
        <dbReference type="Pfam" id="PF08281"/>
    </source>
</evidence>
<dbReference type="InterPro" id="IPR032710">
    <property type="entry name" value="NTF2-like_dom_sf"/>
</dbReference>
<dbReference type="RefSeq" id="WP_155097153.1">
    <property type="nucleotide sequence ID" value="NZ_WMIE01000020.1"/>
</dbReference>
<keyword evidence="5" id="KW-1185">Reference proteome</keyword>
<comment type="subunit">
    <text evidence="1">Interacts transiently with the RNA polymerase catalytic core formed by RpoA, RpoB, RpoC and RpoZ (2 alpha, 1 beta, 1 beta' and 1 omega subunit) to form the RNA polymerase holoenzyme that can initiate transcription.</text>
</comment>
<organism evidence="4 5">
    <name type="scientific">Paracoccus aestuariivivens</name>
    <dbReference type="NCBI Taxonomy" id="1820333"/>
    <lineage>
        <taxon>Bacteria</taxon>
        <taxon>Pseudomonadati</taxon>
        <taxon>Pseudomonadota</taxon>
        <taxon>Alphaproteobacteria</taxon>
        <taxon>Rhodobacterales</taxon>
        <taxon>Paracoccaceae</taxon>
        <taxon>Paracoccus</taxon>
    </lineage>
</organism>
<proteinExistence type="predicted"/>
<dbReference type="Gene3D" id="1.10.1740.10">
    <property type="match status" value="1"/>
</dbReference>
<feature type="domain" description="RNA polymerase sigma-70 region 2" evidence="2">
    <location>
        <begin position="9"/>
        <end position="74"/>
    </location>
</feature>
<dbReference type="InterPro" id="IPR013324">
    <property type="entry name" value="RNA_pol_sigma_r3/r4-like"/>
</dbReference>
<dbReference type="GO" id="GO:0016987">
    <property type="term" value="F:sigma factor activity"/>
    <property type="evidence" value="ECO:0007669"/>
    <property type="project" value="InterPro"/>
</dbReference>
<dbReference type="Proteomes" id="UP000478183">
    <property type="component" value="Unassembled WGS sequence"/>
</dbReference>
<comment type="caution">
    <text evidence="4">The sequence shown here is derived from an EMBL/GenBank/DDBJ whole genome shotgun (WGS) entry which is preliminary data.</text>
</comment>
<protein>
    <submittedName>
        <fullName evidence="4">Sigma-70 family RNA polymerase sigma factor</fullName>
    </submittedName>
</protein>
<evidence type="ECO:0000313" key="4">
    <source>
        <dbReference type="EMBL" id="MTH79780.1"/>
    </source>
</evidence>
<dbReference type="EMBL" id="WMIE01000020">
    <property type="protein sequence ID" value="MTH79780.1"/>
    <property type="molecule type" value="Genomic_DNA"/>
</dbReference>
<dbReference type="Pfam" id="PF08281">
    <property type="entry name" value="Sigma70_r4_2"/>
    <property type="match status" value="1"/>
</dbReference>
<gene>
    <name evidence="4" type="ORF">GL286_18875</name>
</gene>
<dbReference type="GO" id="GO:0006352">
    <property type="term" value="P:DNA-templated transcription initiation"/>
    <property type="evidence" value="ECO:0007669"/>
    <property type="project" value="InterPro"/>
</dbReference>
<dbReference type="InterPro" id="IPR013325">
    <property type="entry name" value="RNA_pol_sigma_r2"/>
</dbReference>
<evidence type="ECO:0000313" key="5">
    <source>
        <dbReference type="Proteomes" id="UP000478183"/>
    </source>
</evidence>
<accession>A0A6L6JCU1</accession>
<reference evidence="4 5" key="1">
    <citation type="submission" date="2019-11" db="EMBL/GenBank/DDBJ databases">
        <authorList>
            <person name="Dong K."/>
        </authorList>
    </citation>
    <scope>NUCLEOTIDE SEQUENCE [LARGE SCALE GENOMIC DNA]</scope>
    <source>
        <strain evidence="4 5">NBRC 111993</strain>
    </source>
</reference>
<dbReference type="NCBIfam" id="TIGR02937">
    <property type="entry name" value="sigma70-ECF"/>
    <property type="match status" value="1"/>
</dbReference>
<dbReference type="NCBIfam" id="NF007214">
    <property type="entry name" value="PRK09636.1"/>
    <property type="match status" value="1"/>
</dbReference>
<dbReference type="PANTHER" id="PTHR30173">
    <property type="entry name" value="SIGMA 19 FACTOR"/>
    <property type="match status" value="1"/>
</dbReference>
<dbReference type="InterPro" id="IPR014284">
    <property type="entry name" value="RNA_pol_sigma-70_dom"/>
</dbReference>
<dbReference type="Gene3D" id="1.10.10.10">
    <property type="entry name" value="Winged helix-like DNA-binding domain superfamily/Winged helix DNA-binding domain"/>
    <property type="match status" value="1"/>
</dbReference>
<dbReference type="Gene3D" id="3.10.450.50">
    <property type="match status" value="1"/>
</dbReference>